<sequence length="146" mass="15949">MALPASEPSAQDSSCGQHCVGSMHILPVRVAEVEARWGRTPALPHLCSGKASSASLRENWAPETLTPGRKYEHLRQGELLVSDPRAWLPLPWRRFLLFASQANKLKGTGNRRSKCSAKPPTPFIHVLFRTAPCPHPGVPPATTPCD</sequence>
<reference evidence="1 2" key="1">
    <citation type="journal article" date="2020" name="Nature">
        <title>Six reference-quality genomes reveal evolution of bat adaptations.</title>
        <authorList>
            <person name="Jebb D."/>
            <person name="Huang Z."/>
            <person name="Pippel M."/>
            <person name="Hughes G.M."/>
            <person name="Lavrichenko K."/>
            <person name="Devanna P."/>
            <person name="Winkler S."/>
            <person name="Jermiin L.S."/>
            <person name="Skirmuntt E.C."/>
            <person name="Katzourakis A."/>
            <person name="Burkitt-Gray L."/>
            <person name="Ray D.A."/>
            <person name="Sullivan K.A.M."/>
            <person name="Roscito J.G."/>
            <person name="Kirilenko B.M."/>
            <person name="Davalos L.M."/>
            <person name="Corthals A.P."/>
            <person name="Power M.L."/>
            <person name="Jones G."/>
            <person name="Ransome R.D."/>
            <person name="Dechmann D.K.N."/>
            <person name="Locatelli A.G."/>
            <person name="Puechmaille S.J."/>
            <person name="Fedrigo O."/>
            <person name="Jarvis E.D."/>
            <person name="Hiller M."/>
            <person name="Vernes S.C."/>
            <person name="Myers E.W."/>
            <person name="Teeling E.C."/>
        </authorList>
    </citation>
    <scope>NUCLEOTIDE SEQUENCE [LARGE SCALE GENOMIC DNA]</scope>
    <source>
        <strain evidence="1">MMolMol1</strain>
        <tissue evidence="1">Muscle</tissue>
    </source>
</reference>
<dbReference type="AlphaFoldDB" id="A0A7J8HCJ4"/>
<evidence type="ECO:0000313" key="2">
    <source>
        <dbReference type="Proteomes" id="UP000550707"/>
    </source>
</evidence>
<dbReference type="Proteomes" id="UP000550707">
    <property type="component" value="Unassembled WGS sequence"/>
</dbReference>
<gene>
    <name evidence="1" type="ORF">HJG59_011207</name>
</gene>
<organism evidence="1 2">
    <name type="scientific">Molossus molossus</name>
    <name type="common">Pallas' mastiff bat</name>
    <name type="synonym">Vespertilio molossus</name>
    <dbReference type="NCBI Taxonomy" id="27622"/>
    <lineage>
        <taxon>Eukaryota</taxon>
        <taxon>Metazoa</taxon>
        <taxon>Chordata</taxon>
        <taxon>Craniata</taxon>
        <taxon>Vertebrata</taxon>
        <taxon>Euteleostomi</taxon>
        <taxon>Mammalia</taxon>
        <taxon>Eutheria</taxon>
        <taxon>Laurasiatheria</taxon>
        <taxon>Chiroptera</taxon>
        <taxon>Yangochiroptera</taxon>
        <taxon>Molossidae</taxon>
        <taxon>Molossus</taxon>
    </lineage>
</organism>
<dbReference type="EMBL" id="JACASF010000007">
    <property type="protein sequence ID" value="KAF6469858.1"/>
    <property type="molecule type" value="Genomic_DNA"/>
</dbReference>
<name>A0A7J8HCJ4_MOLMO</name>
<accession>A0A7J8HCJ4</accession>
<comment type="caution">
    <text evidence="1">The sequence shown here is derived from an EMBL/GenBank/DDBJ whole genome shotgun (WGS) entry which is preliminary data.</text>
</comment>
<keyword evidence="2" id="KW-1185">Reference proteome</keyword>
<evidence type="ECO:0000313" key="1">
    <source>
        <dbReference type="EMBL" id="KAF6469858.1"/>
    </source>
</evidence>
<dbReference type="InParanoid" id="A0A7J8HCJ4"/>
<proteinExistence type="predicted"/>
<protein>
    <submittedName>
        <fullName evidence="1">Uncharacterized protein</fullName>
    </submittedName>
</protein>